<feature type="compositionally biased region" description="Polar residues" evidence="6">
    <location>
        <begin position="713"/>
        <end position="727"/>
    </location>
</feature>
<dbReference type="CDD" id="cd00067">
    <property type="entry name" value="GAL4"/>
    <property type="match status" value="1"/>
</dbReference>
<reference evidence="7 8" key="1">
    <citation type="journal article" date="2012" name="Eukaryot. Cell">
        <title>Draft genome sequence of CBS 2479, the standard type strain of Trichosporon asahii.</title>
        <authorList>
            <person name="Yang R.Y."/>
            <person name="Li H.T."/>
            <person name="Zhu H."/>
            <person name="Zhou G.P."/>
            <person name="Wang M."/>
            <person name="Wang L."/>
        </authorList>
    </citation>
    <scope>NUCLEOTIDE SEQUENCE [LARGE SCALE GENOMIC DNA]</scope>
    <source>
        <strain evidence="8">ATCC 90039 / CBS 2479 / JCM 2466 / KCTC 7840 / NCYC 2677 / UAMH 7654</strain>
    </source>
</reference>
<dbReference type="PANTHER" id="PTHR47338">
    <property type="entry name" value="ZN(II)2CYS6 TRANSCRIPTION FACTOR (EUROFUNG)-RELATED"/>
    <property type="match status" value="1"/>
</dbReference>
<dbReference type="VEuPathDB" id="FungiDB:A1Q1_02594"/>
<dbReference type="InterPro" id="IPR001138">
    <property type="entry name" value="Zn2Cys6_DnaBD"/>
</dbReference>
<evidence type="ECO:0000256" key="5">
    <source>
        <dbReference type="ARBA" id="ARBA00023242"/>
    </source>
</evidence>
<keyword evidence="2" id="KW-0479">Metal-binding</keyword>
<keyword evidence="5" id="KW-0539">Nucleus</keyword>
<dbReference type="GO" id="GO:0005634">
    <property type="term" value="C:nucleus"/>
    <property type="evidence" value="ECO:0007669"/>
    <property type="project" value="UniProtKB-SubCell"/>
</dbReference>
<comment type="subcellular location">
    <subcellularLocation>
        <location evidence="1">Nucleus</location>
    </subcellularLocation>
</comment>
<keyword evidence="4" id="KW-0804">Transcription</keyword>
<keyword evidence="3" id="KW-0805">Transcription regulation</keyword>
<proteinExistence type="predicted"/>
<dbReference type="SUPFAM" id="SSF57701">
    <property type="entry name" value="Zn2/Cys6 DNA-binding domain"/>
    <property type="match status" value="1"/>
</dbReference>
<feature type="compositionally biased region" description="Gly residues" evidence="6">
    <location>
        <begin position="668"/>
        <end position="685"/>
    </location>
</feature>
<dbReference type="HOGENOM" id="CLU_326519_0_0_1"/>
<dbReference type="OrthoDB" id="39175at2759"/>
<sequence>MDEAAQYTDILDDETLAPLKRNHACLQRKVKCDAVRPTCNPCLRSHAHAVRSAQRNKSKPPPLSCTYADDDEPEPLAAANGERKRVSSTTAGPKRAAIGGPDKLTRERERRAEEERDTLKARIVSNSRWGEPLSNFQIPAPQINGVPSDTLPFVSIEAREAGQFQSFDFSNLLMMPMNWPKNLPSPAVLEHLIDIFFQCEPQISRILHRDTLMARVALPPAHPDFPFSGLLHAICAAAAPHTAVATSIPPQQLEGVRQRHIASGIDLENCEDFATAQTEAAERCIRHKTGACMLGSGPFIFDVTRANMILSLTYLNKGIALRSWIMSAAPVRLIHALEITNRNLRTGGKPPIMGAPATDREREERLATIWLTYMYDVGFAVNACWTPIFNIDTIYNALPTSATEFAKKQHLGASMAGNPQTAHEADVMVHHPVHDAFVLAVKASMLFGRVSKWLGTWKQRHVRAGDAQDALSAPSFVQLNAEIMAFQLSVPAAFKNIYKLVDSGDLTPFNADLLSLHIFPNTALLLLHEPLIDWKGPENSAMRQVQKSFEAIVGLLHLIPSQLDLSLVLTPLLIFCLFTTGRIITLFIGRAGKEEAYAHSMRWKTDLGVIQAVMERYGTKHSIGVLLGEFLKVHMQLGGEPEHMDDMCARRMRDVCATSSVGELNSGSGYGAVDGPGNPETGGTGYESQSQSQSQSAGSGPSTTSIPGLSPPTKGNSGTSASVGQTPESVDAVDFETQARTYFPPSNDNSGTMSIDEATNGGFMNLNGGFSFTPGSHASSGSTPNGANAFGGAFGTLGGSGSGQGIDPALLDILDPTGSIQAHLSQGHKGETSAEAYVRTLLDGNGGGDVVNLLGSTGL</sequence>
<evidence type="ECO:0000313" key="8">
    <source>
        <dbReference type="Proteomes" id="UP000002748"/>
    </source>
</evidence>
<feature type="region of interest" description="Disordered" evidence="6">
    <location>
        <begin position="49"/>
        <end position="117"/>
    </location>
</feature>
<evidence type="ECO:0000256" key="1">
    <source>
        <dbReference type="ARBA" id="ARBA00004123"/>
    </source>
</evidence>
<comment type="caution">
    <text evidence="7">The sequence shown here is derived from an EMBL/GenBank/DDBJ whole genome shotgun (WGS) entry which is preliminary data.</text>
</comment>
<organism evidence="7 8">
    <name type="scientific">Trichosporon asahii var. asahii (strain ATCC 90039 / CBS 2479 / JCM 2466 / KCTC 7840 / NBRC 103889/ NCYC 2677 / UAMH 7654)</name>
    <name type="common">Yeast</name>
    <dbReference type="NCBI Taxonomy" id="1186058"/>
    <lineage>
        <taxon>Eukaryota</taxon>
        <taxon>Fungi</taxon>
        <taxon>Dikarya</taxon>
        <taxon>Basidiomycota</taxon>
        <taxon>Agaricomycotina</taxon>
        <taxon>Tremellomycetes</taxon>
        <taxon>Trichosporonales</taxon>
        <taxon>Trichosporonaceae</taxon>
        <taxon>Trichosporon</taxon>
    </lineage>
</organism>
<accession>J5SZ55</accession>
<feature type="compositionally biased region" description="Low complexity" evidence="6">
    <location>
        <begin position="686"/>
        <end position="705"/>
    </location>
</feature>
<dbReference type="CDD" id="cd12148">
    <property type="entry name" value="fungal_TF_MHR"/>
    <property type="match status" value="1"/>
</dbReference>
<dbReference type="AlphaFoldDB" id="J5SZ55"/>
<feature type="region of interest" description="Disordered" evidence="6">
    <location>
        <begin position="667"/>
        <end position="727"/>
    </location>
</feature>
<evidence type="ECO:0000256" key="2">
    <source>
        <dbReference type="ARBA" id="ARBA00022723"/>
    </source>
</evidence>
<dbReference type="EMBL" id="ALBS01000206">
    <property type="protein sequence ID" value="EJT48311.1"/>
    <property type="molecule type" value="Genomic_DNA"/>
</dbReference>
<dbReference type="KEGG" id="tasa:A1Q1_02594"/>
<evidence type="ECO:0000256" key="4">
    <source>
        <dbReference type="ARBA" id="ARBA00023163"/>
    </source>
</evidence>
<dbReference type="Gene3D" id="4.10.240.10">
    <property type="entry name" value="Zn(2)-C6 fungal-type DNA-binding domain"/>
    <property type="match status" value="1"/>
</dbReference>
<evidence type="ECO:0008006" key="9">
    <source>
        <dbReference type="Google" id="ProtNLM"/>
    </source>
</evidence>
<dbReference type="RefSeq" id="XP_014179330.1">
    <property type="nucleotide sequence ID" value="XM_014323855.1"/>
</dbReference>
<dbReference type="Proteomes" id="UP000002748">
    <property type="component" value="Unassembled WGS sequence"/>
</dbReference>
<feature type="compositionally biased region" description="Basic residues" evidence="6">
    <location>
        <begin position="49"/>
        <end position="58"/>
    </location>
</feature>
<evidence type="ECO:0000256" key="6">
    <source>
        <dbReference type="SAM" id="MobiDB-lite"/>
    </source>
</evidence>
<evidence type="ECO:0000313" key="7">
    <source>
        <dbReference type="EMBL" id="EJT48311.1"/>
    </source>
</evidence>
<dbReference type="PANTHER" id="PTHR47338:SF29">
    <property type="entry name" value="ZN(2)-C6 FUNGAL-TYPE DOMAIN-CONTAINING PROTEIN"/>
    <property type="match status" value="1"/>
</dbReference>
<dbReference type="GO" id="GO:0008270">
    <property type="term" value="F:zinc ion binding"/>
    <property type="evidence" value="ECO:0007669"/>
    <property type="project" value="InterPro"/>
</dbReference>
<dbReference type="GO" id="GO:0000981">
    <property type="term" value="F:DNA-binding transcription factor activity, RNA polymerase II-specific"/>
    <property type="evidence" value="ECO:0007669"/>
    <property type="project" value="InterPro"/>
</dbReference>
<gene>
    <name evidence="7" type="ORF">A1Q1_02594</name>
</gene>
<dbReference type="InterPro" id="IPR050815">
    <property type="entry name" value="TF_fung"/>
</dbReference>
<dbReference type="GeneID" id="25986107"/>
<feature type="compositionally biased region" description="Basic and acidic residues" evidence="6">
    <location>
        <begin position="103"/>
        <end position="117"/>
    </location>
</feature>
<name>J5SZ55_TRIAS</name>
<protein>
    <recommendedName>
        <fullName evidence="9">Zn(2)-C6 fungal-type domain-containing protein</fullName>
    </recommendedName>
</protein>
<evidence type="ECO:0000256" key="3">
    <source>
        <dbReference type="ARBA" id="ARBA00023015"/>
    </source>
</evidence>
<dbReference type="InterPro" id="IPR036864">
    <property type="entry name" value="Zn2-C6_fun-type_DNA-bd_sf"/>
</dbReference>